<accession>A0A4Q5GWV1</accession>
<sequence>MLTAESQVTDFIKLGEVEFSRCHIRWAAVLLSFFILLILKLDFRSLPFLEDFPKEWAMIVWQK</sequence>
<evidence type="ECO:0000313" key="2">
    <source>
        <dbReference type="EMBL" id="RYT73267.1"/>
    </source>
</evidence>
<keyword evidence="1" id="KW-1133">Transmembrane helix</keyword>
<dbReference type="AlphaFoldDB" id="A0A4Q5GWV1"/>
<keyword evidence="1" id="KW-0472">Membrane</keyword>
<evidence type="ECO:0000313" key="3">
    <source>
        <dbReference type="Proteomes" id="UP000291917"/>
    </source>
</evidence>
<feature type="transmembrane region" description="Helical" evidence="1">
    <location>
        <begin position="23"/>
        <end position="39"/>
    </location>
</feature>
<comment type="caution">
    <text evidence="2">The sequence shown here is derived from an EMBL/GenBank/DDBJ whole genome shotgun (WGS) entry which is preliminary data.</text>
</comment>
<gene>
    <name evidence="2" type="ORF">EAJ03_10385</name>
</gene>
<keyword evidence="1" id="KW-0812">Transmembrane</keyword>
<dbReference type="Proteomes" id="UP000291917">
    <property type="component" value="Unassembled WGS sequence"/>
</dbReference>
<organism evidence="2 3">
    <name type="scientific">Bacteroides eggerthii</name>
    <dbReference type="NCBI Taxonomy" id="28111"/>
    <lineage>
        <taxon>Bacteria</taxon>
        <taxon>Pseudomonadati</taxon>
        <taxon>Bacteroidota</taxon>
        <taxon>Bacteroidia</taxon>
        <taxon>Bacteroidales</taxon>
        <taxon>Bacteroidaceae</taxon>
        <taxon>Bacteroides</taxon>
    </lineage>
</organism>
<protein>
    <submittedName>
        <fullName evidence="2">Uncharacterized protein</fullName>
    </submittedName>
</protein>
<name>A0A4Q5GWV1_9BACE</name>
<proteinExistence type="predicted"/>
<evidence type="ECO:0000256" key="1">
    <source>
        <dbReference type="SAM" id="Phobius"/>
    </source>
</evidence>
<reference evidence="2 3" key="1">
    <citation type="journal article" date="2019" name="Science, e1252229">
        <title>Invertible promoters mediate bacterial phase variation, antibiotic resistance, and host adaptation in the gut.</title>
        <authorList>
            <person name="Jiang X."/>
            <person name="Hall A.B."/>
            <person name="Arthur T.D."/>
            <person name="Plichta D.R."/>
            <person name="Covington C.T."/>
            <person name="Poyet M."/>
            <person name="Crothers J."/>
            <person name="Moses P.L."/>
            <person name="Tolonen A.C."/>
            <person name="Vlamakis H."/>
            <person name="Alm E.J."/>
            <person name="Xavier R.J."/>
        </authorList>
    </citation>
    <scope>NUCLEOTIDE SEQUENCE [LARGE SCALE GENOMIC DNA]</scope>
    <source>
        <strain evidence="3">bj_0095</strain>
    </source>
</reference>
<dbReference type="EMBL" id="RCXL01000014">
    <property type="protein sequence ID" value="RYT73267.1"/>
    <property type="molecule type" value="Genomic_DNA"/>
</dbReference>